<sequence>MISDSNFSIDFVLEKLSNFYSDCCLDLLEDFHAEDITHGSAFFSRIFRVEFCWKNSKTWPKSIILKVPGIQQVGKFQNDEEDEMLDYLEYCHSNEIRIYEFLHDESKKQGITLKIPKVYYGSDFSRHHNNGLIIMDDLSKIGGTLRLLPGLNNAQIESVIQELAKIHVLTWKNGSFIKNHIGKPQMGNFVVEMTEMAQKLRELDPKIFNPLIDEIQKIFTPKTAELSYYTDSKFGFPATLIHSDLWSANIIFSKNENVITDDLLAIIDWQCAEGGNPGVDIGRLLAINTSSSYRRKNTKRLLKLYFTAVNEEMNGQELFTFEQLEAAYDASMGYAAMYMGFGVPHYYHMPAVVGSKNQESQQIELLDRTKCFFEDTIEAFKIRKFDH</sequence>
<accession>A0AC34RFU2</accession>
<evidence type="ECO:0000313" key="1">
    <source>
        <dbReference type="Proteomes" id="UP000887576"/>
    </source>
</evidence>
<name>A0AC34RFU2_9BILA</name>
<organism evidence="1 2">
    <name type="scientific">Panagrolaimus sp. JU765</name>
    <dbReference type="NCBI Taxonomy" id="591449"/>
    <lineage>
        <taxon>Eukaryota</taxon>
        <taxon>Metazoa</taxon>
        <taxon>Ecdysozoa</taxon>
        <taxon>Nematoda</taxon>
        <taxon>Chromadorea</taxon>
        <taxon>Rhabditida</taxon>
        <taxon>Tylenchina</taxon>
        <taxon>Panagrolaimomorpha</taxon>
        <taxon>Panagrolaimoidea</taxon>
        <taxon>Panagrolaimidae</taxon>
        <taxon>Panagrolaimus</taxon>
    </lineage>
</organism>
<dbReference type="WBParaSite" id="JU765_v2.g6563.t1">
    <property type="protein sequence ID" value="JU765_v2.g6563.t1"/>
    <property type="gene ID" value="JU765_v2.g6563"/>
</dbReference>
<protein>
    <submittedName>
        <fullName evidence="2">CHK kinase-like domain-containing protein</fullName>
    </submittedName>
</protein>
<dbReference type="Proteomes" id="UP000887576">
    <property type="component" value="Unplaced"/>
</dbReference>
<reference evidence="2" key="1">
    <citation type="submission" date="2022-11" db="UniProtKB">
        <authorList>
            <consortium name="WormBaseParasite"/>
        </authorList>
    </citation>
    <scope>IDENTIFICATION</scope>
</reference>
<evidence type="ECO:0000313" key="2">
    <source>
        <dbReference type="WBParaSite" id="JU765_v2.g6563.t1"/>
    </source>
</evidence>
<proteinExistence type="predicted"/>